<dbReference type="EMBL" id="JANBPW010001023">
    <property type="protein sequence ID" value="KAJ1946586.1"/>
    <property type="molecule type" value="Genomic_DNA"/>
</dbReference>
<dbReference type="Proteomes" id="UP001150603">
    <property type="component" value="Unassembled WGS sequence"/>
</dbReference>
<reference evidence="1" key="1">
    <citation type="submission" date="2022-07" db="EMBL/GenBank/DDBJ databases">
        <title>Phylogenomic reconstructions and comparative analyses of Kickxellomycotina fungi.</title>
        <authorList>
            <person name="Reynolds N.K."/>
            <person name="Stajich J.E."/>
            <person name="Barry K."/>
            <person name="Grigoriev I.V."/>
            <person name="Crous P."/>
            <person name="Smith M.E."/>
        </authorList>
    </citation>
    <scope>NUCLEOTIDE SEQUENCE</scope>
    <source>
        <strain evidence="1">NRRL 5244</strain>
    </source>
</reference>
<protein>
    <submittedName>
        <fullName evidence="1">Uncharacterized protein</fullName>
    </submittedName>
</protein>
<evidence type="ECO:0000313" key="1">
    <source>
        <dbReference type="EMBL" id="KAJ1946586.1"/>
    </source>
</evidence>
<proteinExistence type="predicted"/>
<name>A0ACC1JCM5_9FUNG</name>
<accession>A0ACC1JCM5</accession>
<sequence>MKFAATTFFVFAASVLALDDKVKSALTEFGSLYHPGSHDSSTLVSELSQYSKTAGLADIKTKIDTKQYAAAATALQQHVGAIKSDPLVQSGKLRDDYMMLNQCVAEFKSKF</sequence>
<organism evidence="1 2">
    <name type="scientific">Linderina macrospora</name>
    <dbReference type="NCBI Taxonomy" id="4868"/>
    <lineage>
        <taxon>Eukaryota</taxon>
        <taxon>Fungi</taxon>
        <taxon>Fungi incertae sedis</taxon>
        <taxon>Zoopagomycota</taxon>
        <taxon>Kickxellomycotina</taxon>
        <taxon>Kickxellomycetes</taxon>
        <taxon>Kickxellales</taxon>
        <taxon>Kickxellaceae</taxon>
        <taxon>Linderina</taxon>
    </lineage>
</organism>
<evidence type="ECO:0000313" key="2">
    <source>
        <dbReference type="Proteomes" id="UP001150603"/>
    </source>
</evidence>
<comment type="caution">
    <text evidence="1">The sequence shown here is derived from an EMBL/GenBank/DDBJ whole genome shotgun (WGS) entry which is preliminary data.</text>
</comment>
<gene>
    <name evidence="1" type="ORF">FBU59_001990</name>
</gene>
<keyword evidence="2" id="KW-1185">Reference proteome</keyword>